<dbReference type="FunFam" id="3.40.50.300:FF:003500">
    <property type="entry name" value="ADP-ribosylation factor 1"/>
    <property type="match status" value="1"/>
</dbReference>
<dbReference type="InterPro" id="IPR006689">
    <property type="entry name" value="Small_GTPase_ARF/SAR"/>
</dbReference>
<evidence type="ECO:0000256" key="4">
    <source>
        <dbReference type="ARBA" id="ARBA00022707"/>
    </source>
</evidence>
<dbReference type="PANTHER" id="PTHR11711">
    <property type="entry name" value="ADP RIBOSYLATION FACTOR-RELATED"/>
    <property type="match status" value="1"/>
</dbReference>
<reference evidence="14 15" key="1">
    <citation type="journal article" date="2014" name="Genome Biol. Evol.">
        <title>The secreted proteins of Achlya hypogyna and Thraustotheca clavata identify the ancestral oomycete secretome and reveal gene acquisitions by horizontal gene transfer.</title>
        <authorList>
            <person name="Misner I."/>
            <person name="Blouin N."/>
            <person name="Leonard G."/>
            <person name="Richards T.A."/>
            <person name="Lane C.E."/>
        </authorList>
    </citation>
    <scope>NUCLEOTIDE SEQUENCE [LARGE SCALE GENOMIC DNA]</scope>
    <source>
        <strain evidence="14 15">ATCC 34112</strain>
    </source>
</reference>
<feature type="binding site" evidence="12">
    <location>
        <position position="6"/>
    </location>
    <ligand>
        <name>Mg(2+)</name>
        <dbReference type="ChEBI" id="CHEBI:18420"/>
    </ligand>
</feature>
<dbReference type="AlphaFoldDB" id="A0A1V9ZUZ5"/>
<comment type="caution">
    <text evidence="14">The sequence shown here is derived from an EMBL/GenBank/DDBJ whole genome shotgun (WGS) entry which is preliminary data.</text>
</comment>
<name>A0A1V9ZUZ5_9STRA</name>
<keyword evidence="6" id="KW-0931">ER-Golgi transport</keyword>
<accession>A0A1V9ZUZ5</accession>
<dbReference type="OrthoDB" id="34781at2759"/>
<evidence type="ECO:0000256" key="12">
    <source>
        <dbReference type="PIRSR" id="PIRSR606689-2"/>
    </source>
</evidence>
<dbReference type="EMBL" id="JNBS01001442">
    <property type="protein sequence ID" value="OQS01814.1"/>
    <property type="molecule type" value="Genomic_DNA"/>
</dbReference>
<keyword evidence="3" id="KW-0813">Transport</keyword>
<dbReference type="GO" id="GO:0016192">
    <property type="term" value="P:vesicle-mediated transport"/>
    <property type="evidence" value="ECO:0007669"/>
    <property type="project" value="UniProtKB-KW"/>
</dbReference>
<dbReference type="GO" id="GO:0005525">
    <property type="term" value="F:GTP binding"/>
    <property type="evidence" value="ECO:0007669"/>
    <property type="project" value="UniProtKB-KW"/>
</dbReference>
<evidence type="ECO:0000256" key="5">
    <source>
        <dbReference type="ARBA" id="ARBA00022741"/>
    </source>
</evidence>
<dbReference type="Gene3D" id="3.40.50.300">
    <property type="entry name" value="P-loop containing nucleotide triphosphate hydrolases"/>
    <property type="match status" value="1"/>
</dbReference>
<evidence type="ECO:0000313" key="15">
    <source>
        <dbReference type="Proteomes" id="UP000243217"/>
    </source>
</evidence>
<dbReference type="PRINTS" id="PR00328">
    <property type="entry name" value="SAR1GTPBP"/>
</dbReference>
<protein>
    <submittedName>
        <fullName evidence="14">ADP-ribosylation factor family</fullName>
    </submittedName>
</protein>
<dbReference type="GO" id="GO:0003924">
    <property type="term" value="F:GTPase activity"/>
    <property type="evidence" value="ECO:0007669"/>
    <property type="project" value="InterPro"/>
</dbReference>
<gene>
    <name evidence="14" type="ORF">THRCLA_21602</name>
</gene>
<dbReference type="NCBIfam" id="TIGR00231">
    <property type="entry name" value="small_GTP"/>
    <property type="match status" value="1"/>
</dbReference>
<evidence type="ECO:0000256" key="9">
    <source>
        <dbReference type="ARBA" id="ARBA00023134"/>
    </source>
</evidence>
<keyword evidence="12" id="KW-0460">Magnesium</keyword>
<dbReference type="GO" id="GO:0015031">
    <property type="term" value="P:protein transport"/>
    <property type="evidence" value="ECO:0007669"/>
    <property type="project" value="UniProtKB-KW"/>
</dbReference>
<feature type="binding site" evidence="11">
    <location>
        <begin position="84"/>
        <end position="87"/>
    </location>
    <ligand>
        <name>GTP</name>
        <dbReference type="ChEBI" id="CHEBI:37565"/>
    </ligand>
</feature>
<dbReference type="SMART" id="SM00178">
    <property type="entry name" value="SAR"/>
    <property type="match status" value="1"/>
</dbReference>
<dbReference type="SMART" id="SM00177">
    <property type="entry name" value="ARF"/>
    <property type="match status" value="1"/>
</dbReference>
<keyword evidence="12" id="KW-0479">Metal-binding</keyword>
<sequence>VTTIPTIGFNVETLEYKNINFTVWDVGGQDKIRSLWKHYYQNTTGVIFVVDSNDINRIEKARDELQTLMTQDELRDAVLLVLANKQDMPNAMSASAMTDKLGLHHFRRSWYIQACCGISGDGLYEGLDWLASTLQKQQQR</sequence>
<dbReference type="SUPFAM" id="SSF52540">
    <property type="entry name" value="P-loop containing nucleoside triphosphate hydrolases"/>
    <property type="match status" value="1"/>
</dbReference>
<keyword evidence="5 11" id="KW-0547">Nucleotide-binding</keyword>
<feature type="non-terminal residue" evidence="14">
    <location>
        <position position="1"/>
    </location>
</feature>
<keyword evidence="10" id="KW-0449">Lipoprotein</keyword>
<evidence type="ECO:0000256" key="7">
    <source>
        <dbReference type="ARBA" id="ARBA00022927"/>
    </source>
</evidence>
<keyword evidence="4" id="KW-0519">Myristate</keyword>
<keyword evidence="7" id="KW-0653">Protein transport</keyword>
<evidence type="ECO:0000313" key="14">
    <source>
        <dbReference type="EMBL" id="OQS01814.1"/>
    </source>
</evidence>
<evidence type="ECO:0000256" key="13">
    <source>
        <dbReference type="RuleBase" id="RU003925"/>
    </source>
</evidence>
<evidence type="ECO:0000256" key="2">
    <source>
        <dbReference type="ARBA" id="ARBA00010290"/>
    </source>
</evidence>
<evidence type="ECO:0000256" key="8">
    <source>
        <dbReference type="ARBA" id="ARBA00023034"/>
    </source>
</evidence>
<dbReference type="GO" id="GO:0046872">
    <property type="term" value="F:metal ion binding"/>
    <property type="evidence" value="ECO:0007669"/>
    <property type="project" value="UniProtKB-KW"/>
</dbReference>
<feature type="binding site" evidence="11">
    <location>
        <position position="28"/>
    </location>
    <ligand>
        <name>GTP</name>
        <dbReference type="ChEBI" id="CHEBI:37565"/>
    </ligand>
</feature>
<feature type="non-terminal residue" evidence="14">
    <location>
        <position position="140"/>
    </location>
</feature>
<comment type="similarity">
    <text evidence="2 13">Belongs to the small GTPase superfamily. Arf family.</text>
</comment>
<dbReference type="InterPro" id="IPR027417">
    <property type="entry name" value="P-loop_NTPase"/>
</dbReference>
<keyword evidence="15" id="KW-1185">Reference proteome</keyword>
<evidence type="ECO:0000256" key="11">
    <source>
        <dbReference type="PIRSR" id="PIRSR606689-1"/>
    </source>
</evidence>
<dbReference type="Pfam" id="PF00025">
    <property type="entry name" value="Arf"/>
    <property type="match status" value="1"/>
</dbReference>
<evidence type="ECO:0000256" key="3">
    <source>
        <dbReference type="ARBA" id="ARBA00022448"/>
    </source>
</evidence>
<evidence type="ECO:0000256" key="6">
    <source>
        <dbReference type="ARBA" id="ARBA00022892"/>
    </source>
</evidence>
<dbReference type="GO" id="GO:0005794">
    <property type="term" value="C:Golgi apparatus"/>
    <property type="evidence" value="ECO:0007669"/>
    <property type="project" value="UniProtKB-SubCell"/>
</dbReference>
<dbReference type="STRING" id="74557.A0A1V9ZUZ5"/>
<keyword evidence="9 11" id="KW-0342">GTP-binding</keyword>
<dbReference type="Proteomes" id="UP000243217">
    <property type="component" value="Unassembled WGS sequence"/>
</dbReference>
<proteinExistence type="inferred from homology"/>
<evidence type="ECO:0000256" key="10">
    <source>
        <dbReference type="ARBA" id="ARBA00023288"/>
    </source>
</evidence>
<keyword evidence="8" id="KW-0333">Golgi apparatus</keyword>
<evidence type="ECO:0000256" key="1">
    <source>
        <dbReference type="ARBA" id="ARBA00004555"/>
    </source>
</evidence>
<dbReference type="PROSITE" id="PS51417">
    <property type="entry name" value="ARF"/>
    <property type="match status" value="1"/>
</dbReference>
<comment type="subcellular location">
    <subcellularLocation>
        <location evidence="1">Golgi apparatus</location>
    </subcellularLocation>
</comment>
<dbReference type="InterPro" id="IPR024156">
    <property type="entry name" value="Small_GTPase_ARF"/>
</dbReference>
<dbReference type="InterPro" id="IPR005225">
    <property type="entry name" value="Small_GTP-bd"/>
</dbReference>
<organism evidence="14 15">
    <name type="scientific">Thraustotheca clavata</name>
    <dbReference type="NCBI Taxonomy" id="74557"/>
    <lineage>
        <taxon>Eukaryota</taxon>
        <taxon>Sar</taxon>
        <taxon>Stramenopiles</taxon>
        <taxon>Oomycota</taxon>
        <taxon>Saprolegniomycetes</taxon>
        <taxon>Saprolegniales</taxon>
        <taxon>Achlyaceae</taxon>
        <taxon>Thraustotheca</taxon>
    </lineage>
</organism>